<evidence type="ECO:0000313" key="2">
    <source>
        <dbReference type="Proteomes" id="UP000886998"/>
    </source>
</evidence>
<reference evidence="1" key="1">
    <citation type="submission" date="2020-08" db="EMBL/GenBank/DDBJ databases">
        <title>Multicomponent nature underlies the extraordinary mechanical properties of spider dragline silk.</title>
        <authorList>
            <person name="Kono N."/>
            <person name="Nakamura H."/>
            <person name="Mori M."/>
            <person name="Yoshida Y."/>
            <person name="Ohtoshi R."/>
            <person name="Malay A.D."/>
            <person name="Moran D.A.P."/>
            <person name="Tomita M."/>
            <person name="Numata K."/>
            <person name="Arakawa K."/>
        </authorList>
    </citation>
    <scope>NUCLEOTIDE SEQUENCE</scope>
</reference>
<comment type="caution">
    <text evidence="1">The sequence shown here is derived from an EMBL/GenBank/DDBJ whole genome shotgun (WGS) entry which is preliminary data.</text>
</comment>
<evidence type="ECO:0000313" key="1">
    <source>
        <dbReference type="EMBL" id="GFS64204.1"/>
    </source>
</evidence>
<sequence length="141" mass="15997">MPRGGGQGQMSATDNLPTSCLPPSFRPSLITSQLLPSYYEIRFHQTKISRVMRRVGLHPLALFHFANDGIRFWKQSVLAEKRMWRYFGGDGMIFVEARFLALGLFHISDLFHLSTEVTHVKENIPIFSNPVSGRGSNSLIF</sequence>
<name>A0A8X6K462_9ARAC</name>
<accession>A0A8X6K462</accession>
<proteinExistence type="predicted"/>
<keyword evidence="2" id="KW-1185">Reference proteome</keyword>
<dbReference type="AlphaFoldDB" id="A0A8X6K462"/>
<protein>
    <submittedName>
        <fullName evidence="1">Uncharacterized protein</fullName>
    </submittedName>
</protein>
<dbReference type="EMBL" id="BMAV01028010">
    <property type="protein sequence ID" value="GFS64204.1"/>
    <property type="molecule type" value="Genomic_DNA"/>
</dbReference>
<gene>
    <name evidence="1" type="ORF">TNIN_316391</name>
</gene>
<dbReference type="Proteomes" id="UP000886998">
    <property type="component" value="Unassembled WGS sequence"/>
</dbReference>
<organism evidence="1 2">
    <name type="scientific">Trichonephila inaurata madagascariensis</name>
    <dbReference type="NCBI Taxonomy" id="2747483"/>
    <lineage>
        <taxon>Eukaryota</taxon>
        <taxon>Metazoa</taxon>
        <taxon>Ecdysozoa</taxon>
        <taxon>Arthropoda</taxon>
        <taxon>Chelicerata</taxon>
        <taxon>Arachnida</taxon>
        <taxon>Araneae</taxon>
        <taxon>Araneomorphae</taxon>
        <taxon>Entelegynae</taxon>
        <taxon>Araneoidea</taxon>
        <taxon>Nephilidae</taxon>
        <taxon>Trichonephila</taxon>
        <taxon>Trichonephila inaurata</taxon>
    </lineage>
</organism>